<keyword evidence="1" id="KW-0175">Coiled coil</keyword>
<evidence type="ECO:0000256" key="1">
    <source>
        <dbReference type="SAM" id="Coils"/>
    </source>
</evidence>
<reference evidence="3" key="1">
    <citation type="submission" date="2023-10" db="EMBL/GenBank/DDBJ databases">
        <authorList>
            <person name="Chen Y."/>
            <person name="Shah S."/>
            <person name="Dougan E. K."/>
            <person name="Thang M."/>
            <person name="Chan C."/>
        </authorList>
    </citation>
    <scope>NUCLEOTIDE SEQUENCE [LARGE SCALE GENOMIC DNA]</scope>
</reference>
<gene>
    <name evidence="3" type="ORF">PCOR1329_LOCUS56194</name>
</gene>
<proteinExistence type="predicted"/>
<sequence>MAPAALTPVAPARDMPRDAAAGRCEAPDPERSQLLAPAASRAPAAAWSACARRAPTVAMAALLVAVAAASACRSAWAQQRPGGARGATAAQEVTGLAEERHGLQAPGPLSRERLEKMSTKELFELAKKLQEEVSEFDDGMGPPLEEDPCKTRKEIARRLKAARLRELQAEMESEEEKQEVEGLLENGAVLEEEEEDPCSMHEDDLVQVDEAFDNHVETTESDGQGDLDDDDDEEEEEEEEEEVQTGHSAARGRTFTETSTKDPNSTHQHTQLSASARCSASHEDCRSTKCCSDAGLQCYEKSEWWAMCRARCIPGVADPADVDPEHWSCRKFGERSKGRPVEPGECHGVHDNCMGSKCCKDPGFACFAKNGTFGRCMPECAPGPQYFDLDDGDPWSCRQVGAAALSTVGKWTEANCTGDADDCRESKCCATSGLQCYEVDGEAAQCRPSCLREDGSPCTELGYRTPPPPAELPDGPLGGKVGWWVEGSCSKDGEDCSGTLCCVGAGMQCYQKDSKHAACAGECQANSTWTCKELGTRSWGPA</sequence>
<keyword evidence="4" id="KW-1185">Reference proteome</keyword>
<comment type="caution">
    <text evidence="3">The sequence shown here is derived from an EMBL/GenBank/DDBJ whole genome shotgun (WGS) entry which is preliminary data.</text>
</comment>
<organism evidence="3 4">
    <name type="scientific">Prorocentrum cordatum</name>
    <dbReference type="NCBI Taxonomy" id="2364126"/>
    <lineage>
        <taxon>Eukaryota</taxon>
        <taxon>Sar</taxon>
        <taxon>Alveolata</taxon>
        <taxon>Dinophyceae</taxon>
        <taxon>Prorocentrales</taxon>
        <taxon>Prorocentraceae</taxon>
        <taxon>Prorocentrum</taxon>
    </lineage>
</organism>
<evidence type="ECO:0000313" key="3">
    <source>
        <dbReference type="EMBL" id="CAK0869979.1"/>
    </source>
</evidence>
<dbReference type="Proteomes" id="UP001189429">
    <property type="component" value="Unassembled WGS sequence"/>
</dbReference>
<feature type="compositionally biased region" description="Polar residues" evidence="2">
    <location>
        <begin position="255"/>
        <end position="268"/>
    </location>
</feature>
<evidence type="ECO:0000256" key="2">
    <source>
        <dbReference type="SAM" id="MobiDB-lite"/>
    </source>
</evidence>
<evidence type="ECO:0000313" key="4">
    <source>
        <dbReference type="Proteomes" id="UP001189429"/>
    </source>
</evidence>
<feature type="region of interest" description="Disordered" evidence="2">
    <location>
        <begin position="1"/>
        <end position="38"/>
    </location>
</feature>
<protein>
    <recommendedName>
        <fullName evidence="5">Dickkopf N-terminal cysteine-rich domain-containing protein</fullName>
    </recommendedName>
</protein>
<feature type="coiled-coil region" evidence="1">
    <location>
        <begin position="157"/>
        <end position="193"/>
    </location>
</feature>
<accession>A0ABN9VAF8</accession>
<feature type="compositionally biased region" description="Acidic residues" evidence="2">
    <location>
        <begin position="219"/>
        <end position="243"/>
    </location>
</feature>
<feature type="compositionally biased region" description="Low complexity" evidence="2">
    <location>
        <begin position="10"/>
        <end position="21"/>
    </location>
</feature>
<feature type="region of interest" description="Disordered" evidence="2">
    <location>
        <begin position="217"/>
        <end position="268"/>
    </location>
</feature>
<dbReference type="EMBL" id="CAUYUJ010016910">
    <property type="protein sequence ID" value="CAK0869979.1"/>
    <property type="molecule type" value="Genomic_DNA"/>
</dbReference>
<evidence type="ECO:0008006" key="5">
    <source>
        <dbReference type="Google" id="ProtNLM"/>
    </source>
</evidence>
<name>A0ABN9VAF8_9DINO</name>